<organism evidence="7 8">
    <name type="scientific">Calidifontibacter indicus</name>
    <dbReference type="NCBI Taxonomy" id="419650"/>
    <lineage>
        <taxon>Bacteria</taxon>
        <taxon>Bacillati</taxon>
        <taxon>Actinomycetota</taxon>
        <taxon>Actinomycetes</taxon>
        <taxon>Micrococcales</taxon>
        <taxon>Dermacoccaceae</taxon>
        <taxon>Calidifontibacter</taxon>
    </lineage>
</organism>
<evidence type="ECO:0000313" key="7">
    <source>
        <dbReference type="EMBL" id="REF29914.1"/>
    </source>
</evidence>
<dbReference type="Pfam" id="PF01794">
    <property type="entry name" value="Ferric_reduct"/>
    <property type="match status" value="1"/>
</dbReference>
<dbReference type="GO" id="GO:0016020">
    <property type="term" value="C:membrane"/>
    <property type="evidence" value="ECO:0007669"/>
    <property type="project" value="UniProtKB-SubCell"/>
</dbReference>
<feature type="transmembrane region" description="Helical" evidence="5">
    <location>
        <begin position="51"/>
        <end position="72"/>
    </location>
</feature>
<feature type="domain" description="Ferric oxidoreductase" evidence="6">
    <location>
        <begin position="13"/>
        <end position="135"/>
    </location>
</feature>
<feature type="transmembrane region" description="Helical" evidence="5">
    <location>
        <begin position="149"/>
        <end position="171"/>
    </location>
</feature>
<feature type="transmembrane region" description="Helical" evidence="5">
    <location>
        <begin position="124"/>
        <end position="143"/>
    </location>
</feature>
<dbReference type="EMBL" id="QTUA01000001">
    <property type="protein sequence ID" value="REF29914.1"/>
    <property type="molecule type" value="Genomic_DNA"/>
</dbReference>
<evidence type="ECO:0000313" key="8">
    <source>
        <dbReference type="Proteomes" id="UP000256253"/>
    </source>
</evidence>
<dbReference type="InterPro" id="IPR013130">
    <property type="entry name" value="Fe3_Rdtase_TM_dom"/>
</dbReference>
<keyword evidence="2 5" id="KW-0812">Transmembrane</keyword>
<evidence type="ECO:0000256" key="2">
    <source>
        <dbReference type="ARBA" id="ARBA00022692"/>
    </source>
</evidence>
<evidence type="ECO:0000256" key="4">
    <source>
        <dbReference type="ARBA" id="ARBA00023136"/>
    </source>
</evidence>
<dbReference type="RefSeq" id="WP_115924095.1">
    <property type="nucleotide sequence ID" value="NZ_QTUA01000001.1"/>
</dbReference>
<gene>
    <name evidence="7" type="ORF">DFJ65_0898</name>
</gene>
<dbReference type="AlphaFoldDB" id="A0A3D9UV94"/>
<feature type="transmembrane region" description="Helical" evidence="5">
    <location>
        <begin position="92"/>
        <end position="112"/>
    </location>
</feature>
<keyword evidence="3 5" id="KW-1133">Transmembrane helix</keyword>
<dbReference type="OrthoDB" id="4827239at2"/>
<proteinExistence type="predicted"/>
<protein>
    <submittedName>
        <fullName evidence="7">Ferric reductase like protein</fullName>
    </submittedName>
</protein>
<name>A0A3D9UV94_9MICO</name>
<keyword evidence="4 5" id="KW-0472">Membrane</keyword>
<evidence type="ECO:0000256" key="1">
    <source>
        <dbReference type="ARBA" id="ARBA00004141"/>
    </source>
</evidence>
<evidence type="ECO:0000259" key="6">
    <source>
        <dbReference type="Pfam" id="PF01794"/>
    </source>
</evidence>
<reference evidence="7 8" key="1">
    <citation type="submission" date="2018-08" db="EMBL/GenBank/DDBJ databases">
        <title>Sequencing the genomes of 1000 actinobacteria strains.</title>
        <authorList>
            <person name="Klenk H.-P."/>
        </authorList>
    </citation>
    <scope>NUCLEOTIDE SEQUENCE [LARGE SCALE GENOMIC DNA]</scope>
    <source>
        <strain evidence="7 8">DSM 22967</strain>
    </source>
</reference>
<sequence length="188" mass="20546">MSSPWLWYLSRATGVVSMLLLTVVVLLGLYTGSGRVRHAATNATVMVVHRILALGMSVFLLAHIVTAVVDSYVDVGWWSTVLPFTSGYETLWVGFGTIAFDLLLAIVVTSIFRHRLPERAWKAVHLTTYVMTPIALVHGLNMGTASEQVFTYLTAGCALVLVVGALLRVGVASIDTRRRQTIAAQEWS</sequence>
<dbReference type="Proteomes" id="UP000256253">
    <property type="component" value="Unassembled WGS sequence"/>
</dbReference>
<evidence type="ECO:0000256" key="5">
    <source>
        <dbReference type="SAM" id="Phobius"/>
    </source>
</evidence>
<evidence type="ECO:0000256" key="3">
    <source>
        <dbReference type="ARBA" id="ARBA00022989"/>
    </source>
</evidence>
<accession>A0A3D9UV94</accession>
<keyword evidence="8" id="KW-1185">Reference proteome</keyword>
<comment type="caution">
    <text evidence="7">The sequence shown here is derived from an EMBL/GenBank/DDBJ whole genome shotgun (WGS) entry which is preliminary data.</text>
</comment>
<feature type="transmembrane region" description="Helical" evidence="5">
    <location>
        <begin position="6"/>
        <end position="30"/>
    </location>
</feature>
<comment type="subcellular location">
    <subcellularLocation>
        <location evidence="1">Membrane</location>
        <topology evidence="1">Multi-pass membrane protein</topology>
    </subcellularLocation>
</comment>